<keyword evidence="2" id="KW-0812">Transmembrane</keyword>
<comment type="similarity">
    <text evidence="1">Belongs to the multi antimicrobial extrusion (MATE) (TC 2.A.66.1) family.</text>
</comment>
<name>A0AAN9EE01_CROPI</name>
<evidence type="ECO:0000313" key="3">
    <source>
        <dbReference type="EMBL" id="KAK7255591.1"/>
    </source>
</evidence>
<gene>
    <name evidence="3" type="ORF">RIF29_29004</name>
</gene>
<dbReference type="AlphaFoldDB" id="A0AAN9EE01"/>
<protein>
    <recommendedName>
        <fullName evidence="5">MATE efflux family protein</fullName>
    </recommendedName>
</protein>
<keyword evidence="4" id="KW-1185">Reference proteome</keyword>
<reference evidence="3 4" key="1">
    <citation type="submission" date="2024-01" db="EMBL/GenBank/DDBJ databases">
        <title>The genomes of 5 underutilized Papilionoideae crops provide insights into root nodulation and disease resistanc.</title>
        <authorList>
            <person name="Yuan L."/>
        </authorList>
    </citation>
    <scope>NUCLEOTIDE SEQUENCE [LARGE SCALE GENOMIC DNA]</scope>
    <source>
        <strain evidence="3">ZHUSHIDOU_FW_LH</strain>
        <tissue evidence="3">Leaf</tissue>
    </source>
</reference>
<dbReference type="PANTHER" id="PTHR11206">
    <property type="entry name" value="MULTIDRUG RESISTANCE PROTEIN"/>
    <property type="match status" value="1"/>
</dbReference>
<comment type="caution">
    <text evidence="3">The sequence shown here is derived from an EMBL/GenBank/DDBJ whole genome shotgun (WGS) entry which is preliminary data.</text>
</comment>
<evidence type="ECO:0000256" key="2">
    <source>
        <dbReference type="SAM" id="Phobius"/>
    </source>
</evidence>
<dbReference type="GO" id="GO:0042910">
    <property type="term" value="F:xenobiotic transmembrane transporter activity"/>
    <property type="evidence" value="ECO:0007669"/>
    <property type="project" value="InterPro"/>
</dbReference>
<dbReference type="EMBL" id="JAYWIO010000006">
    <property type="protein sequence ID" value="KAK7255591.1"/>
    <property type="molecule type" value="Genomic_DNA"/>
</dbReference>
<dbReference type="Pfam" id="PF01554">
    <property type="entry name" value="MatE"/>
    <property type="match status" value="1"/>
</dbReference>
<dbReference type="Proteomes" id="UP001372338">
    <property type="component" value="Unassembled WGS sequence"/>
</dbReference>
<evidence type="ECO:0000313" key="4">
    <source>
        <dbReference type="Proteomes" id="UP001372338"/>
    </source>
</evidence>
<sequence>MVVVLSSQFLLQIVSTMMIGHLGDELYLSSTALAISLAGVTGFSFLMGMASGLETICGQAFGAKQYNKIGTHTLLYSLLYWFLLSCLFFGSTWKRYWFS</sequence>
<keyword evidence="2" id="KW-1133">Transmembrane helix</keyword>
<feature type="transmembrane region" description="Helical" evidence="2">
    <location>
        <begin position="74"/>
        <end position="93"/>
    </location>
</feature>
<keyword evidence="2" id="KW-0472">Membrane</keyword>
<proteinExistence type="inferred from homology"/>
<feature type="transmembrane region" description="Helical" evidence="2">
    <location>
        <begin position="26"/>
        <end position="53"/>
    </location>
</feature>
<evidence type="ECO:0000256" key="1">
    <source>
        <dbReference type="ARBA" id="ARBA00010199"/>
    </source>
</evidence>
<dbReference type="InterPro" id="IPR002528">
    <property type="entry name" value="MATE_fam"/>
</dbReference>
<organism evidence="3 4">
    <name type="scientific">Crotalaria pallida</name>
    <name type="common">Smooth rattlebox</name>
    <name type="synonym">Crotalaria striata</name>
    <dbReference type="NCBI Taxonomy" id="3830"/>
    <lineage>
        <taxon>Eukaryota</taxon>
        <taxon>Viridiplantae</taxon>
        <taxon>Streptophyta</taxon>
        <taxon>Embryophyta</taxon>
        <taxon>Tracheophyta</taxon>
        <taxon>Spermatophyta</taxon>
        <taxon>Magnoliopsida</taxon>
        <taxon>eudicotyledons</taxon>
        <taxon>Gunneridae</taxon>
        <taxon>Pentapetalae</taxon>
        <taxon>rosids</taxon>
        <taxon>fabids</taxon>
        <taxon>Fabales</taxon>
        <taxon>Fabaceae</taxon>
        <taxon>Papilionoideae</taxon>
        <taxon>50 kb inversion clade</taxon>
        <taxon>genistoids sensu lato</taxon>
        <taxon>core genistoids</taxon>
        <taxon>Crotalarieae</taxon>
        <taxon>Crotalaria</taxon>
    </lineage>
</organism>
<accession>A0AAN9EE01</accession>
<dbReference type="GO" id="GO:0016020">
    <property type="term" value="C:membrane"/>
    <property type="evidence" value="ECO:0007669"/>
    <property type="project" value="InterPro"/>
</dbReference>
<evidence type="ECO:0008006" key="5">
    <source>
        <dbReference type="Google" id="ProtNLM"/>
    </source>
</evidence>
<dbReference type="GO" id="GO:0015297">
    <property type="term" value="F:antiporter activity"/>
    <property type="evidence" value="ECO:0007669"/>
    <property type="project" value="InterPro"/>
</dbReference>